<name>A0ABN1WLH1_9ACTN</name>
<dbReference type="RefSeq" id="WP_344444330.1">
    <property type="nucleotide sequence ID" value="NZ_BAAALF010000108.1"/>
</dbReference>
<evidence type="ECO:0008006" key="3">
    <source>
        <dbReference type="Google" id="ProtNLM"/>
    </source>
</evidence>
<keyword evidence="2" id="KW-1185">Reference proteome</keyword>
<dbReference type="InterPro" id="IPR014942">
    <property type="entry name" value="AbiEii"/>
</dbReference>
<dbReference type="EMBL" id="BAAALF010000108">
    <property type="protein sequence ID" value="GAA1254305.1"/>
    <property type="molecule type" value="Genomic_DNA"/>
</dbReference>
<proteinExistence type="predicted"/>
<sequence>MTLPVDGERWRTAHRAVLDHLLALVAGSPLGDALVLRGSMVMSAWVGSDAREPADLDWIVPPPPLVPLDPEHPYPYVAEVAEVQQWPEAADGAGRYEIWRFEDFGTRGLRPVTPPEGLHWIVEAEPEYDPPHEALLDLVRERPQAAPGVLLDADAARADGTWTYAEYGTAGVRLIVPWRARGLPPGEARLDFARDERLPEPPVLTAIPRGDGAGRTPVRTAGRELSLAWKLLWLHTDCATHGRAQAKDLYDAVLLAEAAATTLSPRLLRTVFRQAPGGPAAADALGRDAVARWSVDWQGFRAEHPRVRGTAEEWLERLGRALERRGSRGPGFRRR</sequence>
<evidence type="ECO:0000313" key="2">
    <source>
        <dbReference type="Proteomes" id="UP001500037"/>
    </source>
</evidence>
<comment type="caution">
    <text evidence="1">The sequence shown here is derived from an EMBL/GenBank/DDBJ whole genome shotgun (WGS) entry which is preliminary data.</text>
</comment>
<evidence type="ECO:0000313" key="1">
    <source>
        <dbReference type="EMBL" id="GAA1254305.1"/>
    </source>
</evidence>
<accession>A0ABN1WLH1</accession>
<dbReference type="Pfam" id="PF08843">
    <property type="entry name" value="AbiEii"/>
    <property type="match status" value="1"/>
</dbReference>
<gene>
    <name evidence="1" type="ORF">GCM10009665_51190</name>
</gene>
<dbReference type="Proteomes" id="UP001500037">
    <property type="component" value="Unassembled WGS sequence"/>
</dbReference>
<protein>
    <recommendedName>
        <fullName evidence="3">Nucleotidyltransferase AbiEii toxin of type IV toxin-antitoxin system</fullName>
    </recommendedName>
</protein>
<organism evidence="1 2">
    <name type="scientific">Kitasatospora nipponensis</name>
    <dbReference type="NCBI Taxonomy" id="258049"/>
    <lineage>
        <taxon>Bacteria</taxon>
        <taxon>Bacillati</taxon>
        <taxon>Actinomycetota</taxon>
        <taxon>Actinomycetes</taxon>
        <taxon>Kitasatosporales</taxon>
        <taxon>Streptomycetaceae</taxon>
        <taxon>Kitasatospora</taxon>
    </lineage>
</organism>
<reference evidence="1 2" key="1">
    <citation type="journal article" date="2019" name="Int. J. Syst. Evol. Microbiol.">
        <title>The Global Catalogue of Microorganisms (GCM) 10K type strain sequencing project: providing services to taxonomists for standard genome sequencing and annotation.</title>
        <authorList>
            <consortium name="The Broad Institute Genomics Platform"/>
            <consortium name="The Broad Institute Genome Sequencing Center for Infectious Disease"/>
            <person name="Wu L."/>
            <person name="Ma J."/>
        </authorList>
    </citation>
    <scope>NUCLEOTIDE SEQUENCE [LARGE SCALE GENOMIC DNA]</scope>
    <source>
        <strain evidence="1 2">JCM 13004</strain>
    </source>
</reference>